<comment type="caution">
    <text evidence="1">The sequence shown here is derived from an EMBL/GenBank/DDBJ whole genome shotgun (WGS) entry which is preliminary data.</text>
</comment>
<name>A0A1F5KFU7_9BACT</name>
<dbReference type="AlphaFoldDB" id="A0A1F5KFU7"/>
<accession>A0A1F5KFU7</accession>
<protein>
    <submittedName>
        <fullName evidence="1">Uncharacterized protein</fullName>
    </submittedName>
</protein>
<dbReference type="EMBL" id="MFDD01000015">
    <property type="protein sequence ID" value="OGE39748.1"/>
    <property type="molecule type" value="Genomic_DNA"/>
</dbReference>
<proteinExistence type="predicted"/>
<dbReference type="Proteomes" id="UP000177328">
    <property type="component" value="Unassembled WGS sequence"/>
</dbReference>
<reference evidence="1 2" key="1">
    <citation type="journal article" date="2016" name="Nat. Commun.">
        <title>Thousands of microbial genomes shed light on interconnected biogeochemical processes in an aquifer system.</title>
        <authorList>
            <person name="Anantharaman K."/>
            <person name="Brown C.T."/>
            <person name="Hug L.A."/>
            <person name="Sharon I."/>
            <person name="Castelle C.J."/>
            <person name="Probst A.J."/>
            <person name="Thomas B.C."/>
            <person name="Singh A."/>
            <person name="Wilkins M.J."/>
            <person name="Karaoz U."/>
            <person name="Brodie E.L."/>
            <person name="Williams K.H."/>
            <person name="Hubbard S.S."/>
            <person name="Banfield J.F."/>
        </authorList>
    </citation>
    <scope>NUCLEOTIDE SEQUENCE [LARGE SCALE GENOMIC DNA]</scope>
</reference>
<organism evidence="1 2">
    <name type="scientific">Candidatus Daviesbacteria bacterium RIFCSPHIGHO2_02_FULL_43_12</name>
    <dbReference type="NCBI Taxonomy" id="1797776"/>
    <lineage>
        <taxon>Bacteria</taxon>
        <taxon>Candidatus Daviesiibacteriota</taxon>
    </lineage>
</organism>
<dbReference type="SUPFAM" id="SSF159779">
    <property type="entry name" value="CdCA1 repeat-like"/>
    <property type="match status" value="1"/>
</dbReference>
<evidence type="ECO:0000313" key="2">
    <source>
        <dbReference type="Proteomes" id="UP000177328"/>
    </source>
</evidence>
<sequence>MPEDFDPLLARDILQARKHNWQVEIVKASNTEQGQVHPGAALECGDVRFDWLEGRTCWGYRILGQVNAVAALKTGGNIVGFNQANAEVRRCGCTPGTHGPSCAFFELWTTGRLKEVPFRYDVPMQRMRDRLTGTGNPIKRKMQLAGGVHFVLEDRGSHARHLDFNALVGMTDCSGSGDAYRQNDAPLAQLQIPLRTRMAYAAEVVELARPEIIKARIIIP</sequence>
<gene>
    <name evidence="1" type="ORF">A3D25_03400</name>
</gene>
<evidence type="ECO:0000313" key="1">
    <source>
        <dbReference type="EMBL" id="OGE39748.1"/>
    </source>
</evidence>